<dbReference type="InterPro" id="IPR029058">
    <property type="entry name" value="AB_hydrolase_fold"/>
</dbReference>
<evidence type="ECO:0000313" key="2">
    <source>
        <dbReference type="Proteomes" id="UP000036325"/>
    </source>
</evidence>
<dbReference type="RefSeq" id="WP_048364588.1">
    <property type="nucleotide sequence ID" value="NZ_JYLF01000004.1"/>
</dbReference>
<evidence type="ECO:0000313" key="1">
    <source>
        <dbReference type="EMBL" id="KMN13686.1"/>
    </source>
</evidence>
<proteinExistence type="predicted"/>
<sequence>MTTVTVYFCGTGSTKFDATHENYWNGELISTLAAHSKGREFAEWIVVDGPGSGNLQADEMFVQNKEYGMTGSLFGKGWEENVKHALSILKGKCEWQREKLTEAEYNRLKAAGIPIEDVTVTGSWMWRKYDYGNRAVTQQQLQEQLIKTFRKDGVIPTQVNLVGWSRGAVSCHMLANAMLNDNELKNVPVNIFAVDPVPGPMNFQNARVELGKNVQEYVGFFARDERSKGFSCVVPETASNTRVHIYPMAGRHATLVGNAAADGDKGAKVLAEPGVVVRHFAEMCLTRWGVPLDKRLSLSAADLETQHKAIVSDDAKYAAMHKYSYTKITESEKNERYASLGSKGIAFSAIKGAPYVPPAGLSQSLAYNPATYKDIV</sequence>
<protein>
    <submittedName>
        <fullName evidence="1">Uncharacterized protein</fullName>
    </submittedName>
</protein>
<dbReference type="AlphaFoldDB" id="A0A0J6J3S0"/>
<accession>A0A0J6LH65</accession>
<accession>A0A0J6J3S0</accession>
<gene>
    <name evidence="1" type="ORF">TU86_12330</name>
</gene>
<reference evidence="1 2" key="1">
    <citation type="submission" date="2015-02" db="EMBL/GenBank/DDBJ databases">
        <title>Pseudomonas helleri sp. nov. and Pseudomonas weihenstephanensis sp. nov., isolated from raw cows milk.</title>
        <authorList>
            <person name="von Neubeck M."/>
            <person name="Huptas C."/>
            <person name="Wenning M."/>
            <person name="Scherer S."/>
        </authorList>
    </citation>
    <scope>NUCLEOTIDE SEQUENCE [LARGE SCALE GENOMIC DNA]</scope>
    <source>
        <strain evidence="1 2">DSM 29166</strain>
    </source>
</reference>
<dbReference type="Proteomes" id="UP000036325">
    <property type="component" value="Unassembled WGS sequence"/>
</dbReference>
<name>A0A0J6J3S0_9PSED</name>
<comment type="caution">
    <text evidence="1">The sequence shown here is derived from an EMBL/GenBank/DDBJ whole genome shotgun (WGS) entry which is preliminary data.</text>
</comment>
<dbReference type="PATRIC" id="fig|1608994.3.peg.3110"/>
<organism evidence="1 2">
    <name type="scientific">Pseudomonas weihenstephanensis</name>
    <dbReference type="NCBI Taxonomy" id="1608994"/>
    <lineage>
        <taxon>Bacteria</taxon>
        <taxon>Pseudomonadati</taxon>
        <taxon>Pseudomonadota</taxon>
        <taxon>Gammaproteobacteria</taxon>
        <taxon>Pseudomonadales</taxon>
        <taxon>Pseudomonadaceae</taxon>
        <taxon>Pseudomonas</taxon>
    </lineage>
</organism>
<dbReference type="OrthoDB" id="1432332at2"/>
<dbReference type="SUPFAM" id="SSF53474">
    <property type="entry name" value="alpha/beta-Hydrolases"/>
    <property type="match status" value="1"/>
</dbReference>
<dbReference type="EMBL" id="JYLF01000004">
    <property type="protein sequence ID" value="KMN13686.1"/>
    <property type="molecule type" value="Genomic_DNA"/>
</dbReference>